<dbReference type="PANTHER" id="PTHR10545">
    <property type="entry name" value="DIAMINE N-ACETYLTRANSFERASE"/>
    <property type="match status" value="1"/>
</dbReference>
<dbReference type="PaxDb" id="584708-Apau_1919"/>
<comment type="similarity">
    <text evidence="1">Belongs to the acetyltransferase family.</text>
</comment>
<dbReference type="EMBL" id="CM001022">
    <property type="protein sequence ID" value="EFQ24333.1"/>
    <property type="molecule type" value="Genomic_DNA"/>
</dbReference>
<dbReference type="GO" id="GO:0008080">
    <property type="term" value="F:N-acetyltransferase activity"/>
    <property type="evidence" value="ECO:0007669"/>
    <property type="project" value="TreeGrafter"/>
</dbReference>
<keyword evidence="2 5" id="KW-0808">Transferase</keyword>
<dbReference type="InterPro" id="IPR000182">
    <property type="entry name" value="GNAT_dom"/>
</dbReference>
<dbReference type="PROSITE" id="PS51186">
    <property type="entry name" value="GNAT"/>
    <property type="match status" value="1"/>
</dbReference>
<sequence>MQVSDETGGAFSIRPASREEVPLILGFIRELAEYETLGDEVEATEALLEEHLFGPRPCAEVLFACWDGQPVGFALYFWNFSTFTGRPGLYLEDLYVRPPYRGRGIGKALLAHLAALTAGRKGGRFEWGVLVWNTPAREFYASMGACPQDRFLLQRMEGEALLRLARAATTL</sequence>
<dbReference type="InterPro" id="IPR016181">
    <property type="entry name" value="Acyl_CoA_acyltransferase"/>
</dbReference>
<dbReference type="RefSeq" id="WP_006301569.1">
    <property type="nucleotide sequence ID" value="NZ_CM001022.1"/>
</dbReference>
<evidence type="ECO:0000256" key="3">
    <source>
        <dbReference type="ARBA" id="ARBA00023315"/>
    </source>
</evidence>
<dbReference type="SUPFAM" id="SSF55729">
    <property type="entry name" value="Acyl-CoA N-acyltransferases (Nat)"/>
    <property type="match status" value="1"/>
</dbReference>
<dbReference type="PANTHER" id="PTHR10545:SF29">
    <property type="entry name" value="GH14572P-RELATED"/>
    <property type="match status" value="1"/>
</dbReference>
<evidence type="ECO:0000256" key="2">
    <source>
        <dbReference type="ARBA" id="ARBA00022679"/>
    </source>
</evidence>
<dbReference type="Pfam" id="PF00583">
    <property type="entry name" value="Acetyltransf_1"/>
    <property type="match status" value="1"/>
</dbReference>
<evidence type="ECO:0000313" key="6">
    <source>
        <dbReference type="Proteomes" id="UP000005096"/>
    </source>
</evidence>
<dbReference type="OrthoDB" id="9792929at2"/>
<dbReference type="Proteomes" id="UP000005096">
    <property type="component" value="Chromosome"/>
</dbReference>
<dbReference type="CDD" id="cd04301">
    <property type="entry name" value="NAT_SF"/>
    <property type="match status" value="1"/>
</dbReference>
<dbReference type="Gene3D" id="3.40.630.30">
    <property type="match status" value="1"/>
</dbReference>
<protein>
    <submittedName>
        <fullName evidence="5">GCN5-related N-acetyltransferase</fullName>
    </submittedName>
</protein>
<evidence type="ECO:0000313" key="5">
    <source>
        <dbReference type="EMBL" id="EFQ24333.1"/>
    </source>
</evidence>
<dbReference type="eggNOG" id="COG0454">
    <property type="taxonomic scope" value="Bacteria"/>
</dbReference>
<gene>
    <name evidence="5" type="ORF">Apau_1919</name>
</gene>
<name>E3CWH8_9BACT</name>
<dbReference type="AlphaFoldDB" id="E3CWH8"/>
<keyword evidence="6" id="KW-1185">Reference proteome</keyword>
<evidence type="ECO:0000259" key="4">
    <source>
        <dbReference type="PROSITE" id="PS51186"/>
    </source>
</evidence>
<keyword evidence="3" id="KW-0012">Acyltransferase</keyword>
<reference evidence="5 6" key="1">
    <citation type="journal article" date="2010" name="Stand. Genomic Sci.">
        <title>Non-contiguous finished genome sequence of Aminomonas paucivorans type strain (GLU-3).</title>
        <authorList>
            <person name="Pitluck S."/>
            <person name="Yasawong M."/>
            <person name="Held B."/>
            <person name="Lapidus A."/>
            <person name="Nolan M."/>
            <person name="Copeland A."/>
            <person name="Lucas S."/>
            <person name="Del Rio T.G."/>
            <person name="Tice H."/>
            <person name="Cheng J.F."/>
            <person name="Chertkov O."/>
            <person name="Goodwin L."/>
            <person name="Tapia R."/>
            <person name="Han C."/>
            <person name="Liolios K."/>
            <person name="Ivanova N."/>
            <person name="Mavromatis K."/>
            <person name="Ovchinnikova G."/>
            <person name="Pati A."/>
            <person name="Chen A."/>
            <person name="Palaniappan K."/>
            <person name="Land M."/>
            <person name="Hauser L."/>
            <person name="Chang Y.J."/>
            <person name="Jeffries C.D."/>
            <person name="Pukall R."/>
            <person name="Spring S."/>
            <person name="Rohde M."/>
            <person name="Sikorski J."/>
            <person name="Goker M."/>
            <person name="Woyke T."/>
            <person name="Bristow J."/>
            <person name="Eisen J.A."/>
            <person name="Markowitz V."/>
            <person name="Hugenholtz P."/>
            <person name="Kyrpides N.C."/>
            <person name="Klenk H.P."/>
        </authorList>
    </citation>
    <scope>NUCLEOTIDE SEQUENCE [LARGE SCALE GENOMIC DNA]</scope>
    <source>
        <strain evidence="5 6">DSM 12260</strain>
    </source>
</reference>
<feature type="domain" description="N-acetyltransferase" evidence="4">
    <location>
        <begin position="11"/>
        <end position="167"/>
    </location>
</feature>
<accession>E3CWH8</accession>
<dbReference type="FunFam" id="3.40.630.30:FF:000064">
    <property type="entry name" value="GNAT family acetyltransferase"/>
    <property type="match status" value="1"/>
</dbReference>
<dbReference type="InterPro" id="IPR051016">
    <property type="entry name" value="Diverse_Substrate_AcTransf"/>
</dbReference>
<dbReference type="STRING" id="584708.Apau_1919"/>
<organism evidence="5 6">
    <name type="scientific">Aminomonas paucivorans DSM 12260</name>
    <dbReference type="NCBI Taxonomy" id="584708"/>
    <lineage>
        <taxon>Bacteria</taxon>
        <taxon>Thermotogati</taxon>
        <taxon>Synergistota</taxon>
        <taxon>Synergistia</taxon>
        <taxon>Synergistales</taxon>
        <taxon>Synergistaceae</taxon>
        <taxon>Aminomonas</taxon>
    </lineage>
</organism>
<proteinExistence type="inferred from homology"/>
<dbReference type="HOGENOM" id="CLU_013985_41_3_0"/>
<evidence type="ECO:0000256" key="1">
    <source>
        <dbReference type="ARBA" id="ARBA00008694"/>
    </source>
</evidence>